<gene>
    <name evidence="1" type="ORF">KEM10_05360</name>
</gene>
<keyword evidence="2" id="KW-1185">Reference proteome</keyword>
<accession>A0ABS5JS14</accession>
<proteinExistence type="predicted"/>
<comment type="caution">
    <text evidence="1">The sequence shown here is derived from an EMBL/GenBank/DDBJ whole genome shotgun (WGS) entry which is preliminary data.</text>
</comment>
<dbReference type="RefSeq" id="WP_212214429.1">
    <property type="nucleotide sequence ID" value="NZ_JAGUCO010000002.1"/>
</dbReference>
<dbReference type="Proteomes" id="UP000708576">
    <property type="component" value="Unassembled WGS sequence"/>
</dbReference>
<evidence type="ECO:0000313" key="2">
    <source>
        <dbReference type="Proteomes" id="UP000708576"/>
    </source>
</evidence>
<evidence type="ECO:0000313" key="1">
    <source>
        <dbReference type="EMBL" id="MBS2097698.1"/>
    </source>
</evidence>
<name>A0ABS5JS14_9BACT</name>
<reference evidence="1 2" key="1">
    <citation type="journal article" date="2015" name="Int. J. Syst. Evol. Microbiol.">
        <title>Carboxylicivirga linearis sp. nov., isolated from a sea cucumber culture pond.</title>
        <authorList>
            <person name="Wang F.Q."/>
            <person name="Zhou Y.X."/>
            <person name="Lin X.Z."/>
            <person name="Chen G.J."/>
            <person name="Du Z.J."/>
        </authorList>
    </citation>
    <scope>NUCLEOTIDE SEQUENCE [LARGE SCALE GENOMIC DNA]</scope>
    <source>
        <strain evidence="1 2">FB218</strain>
    </source>
</reference>
<dbReference type="EMBL" id="JAGUCO010000002">
    <property type="protein sequence ID" value="MBS2097698.1"/>
    <property type="molecule type" value="Genomic_DNA"/>
</dbReference>
<sequence length="590" mass="67106">MSIFKQHTFHIPVLGLGYTLDTPIKVAPLGISSVISLVDDALMEQLREFYSKQFNLPFQAISEKAEDFRAERITSYLNMVDDIVSTKVANLKQAAFEKGSEFEKYINLLPNFSEIAKKWNLAEKSKEVKEDFKHWIQDHLHIGDIDVNIMTKLDKTNYKAGEELPIEYNDAHAALRGFANSKLNSSIVLSAGMSPRLYSYIEKFKDFFPDNNGELKKKIILKVSDFRSALVQGKMLAAKGLWVSEYRIESGVNCGGHAFPTNGVLFGPILEEFRQKRDQLLETCKSVYESTLAKKEITQPTEQPAIKITAQGGVGTNEEHQFLMDHYQMDGVGWGTPFMLVPEAVSIDTSTLQLLADAKEKDLYFSGLSPLGVPFNSVKGASMSVQRLEYAQAGNHGMPCTKQFLKYNTEYTEKPICTASKQYQKKKLEELKAQNLNADDYQEAYDEIIEKECLCVGLGISLLESKGIEVKPTDKVTVCPGPNLAYFSKEMTLKEMVDHIYGRVNVLDNRHRPHMFLKELGMYLDIFKKRLDKFMKTADDKKELKQLKAFQKNVFDGIEYYKGLFTEKKKEILDEIEHMLQQNPSINTEL</sequence>
<organism evidence="1 2">
    <name type="scientific">Carboxylicivirga linearis</name>
    <dbReference type="NCBI Taxonomy" id="1628157"/>
    <lineage>
        <taxon>Bacteria</taxon>
        <taxon>Pseudomonadati</taxon>
        <taxon>Bacteroidota</taxon>
        <taxon>Bacteroidia</taxon>
        <taxon>Marinilabiliales</taxon>
        <taxon>Marinilabiliaceae</taxon>
        <taxon>Carboxylicivirga</taxon>
    </lineage>
</organism>
<protein>
    <submittedName>
        <fullName evidence="1">Uncharacterized protein</fullName>
    </submittedName>
</protein>